<evidence type="ECO:0000256" key="1">
    <source>
        <dbReference type="SAM" id="MobiDB-lite"/>
    </source>
</evidence>
<evidence type="ECO:0000313" key="3">
    <source>
        <dbReference type="EMBL" id="AVM00014.1"/>
    </source>
</evidence>
<keyword evidence="4" id="KW-1185">Reference proteome</keyword>
<feature type="compositionally biased region" description="Acidic residues" evidence="1">
    <location>
        <begin position="101"/>
        <end position="128"/>
    </location>
</feature>
<feature type="region of interest" description="Disordered" evidence="1">
    <location>
        <begin position="65"/>
        <end position="143"/>
    </location>
</feature>
<dbReference type="KEGG" id="git:C6V83_06755"/>
<dbReference type="AlphaFoldDB" id="A0A2S0KED5"/>
<proteinExistence type="predicted"/>
<organism evidence="3 4">
    <name type="scientific">Gordonia iterans</name>
    <dbReference type="NCBI Taxonomy" id="1004901"/>
    <lineage>
        <taxon>Bacteria</taxon>
        <taxon>Bacillati</taxon>
        <taxon>Actinomycetota</taxon>
        <taxon>Actinomycetes</taxon>
        <taxon>Mycobacteriales</taxon>
        <taxon>Gordoniaceae</taxon>
        <taxon>Gordonia</taxon>
    </lineage>
</organism>
<dbReference type="Proteomes" id="UP000239814">
    <property type="component" value="Chromosome"/>
</dbReference>
<protein>
    <submittedName>
        <fullName evidence="3">Uncharacterized protein</fullName>
    </submittedName>
</protein>
<keyword evidence="2" id="KW-0472">Membrane</keyword>
<dbReference type="EMBL" id="CP027433">
    <property type="protein sequence ID" value="AVM00014.1"/>
    <property type="molecule type" value="Genomic_DNA"/>
</dbReference>
<keyword evidence="2" id="KW-1133">Transmembrane helix</keyword>
<gene>
    <name evidence="3" type="ORF">C6V83_06755</name>
</gene>
<accession>A0A2S0KED5</accession>
<reference evidence="3 4" key="1">
    <citation type="submission" date="2018-03" db="EMBL/GenBank/DDBJ databases">
        <title>Characteristics and genome of n-alkane degrading marine bacteria Gordonia iterans isolated from crude oil contaminated in Tae-an, South Korea.</title>
        <authorList>
            <person name="Lee S.-S."/>
            <person name="Kim H."/>
        </authorList>
    </citation>
    <scope>NUCLEOTIDE SEQUENCE [LARGE SCALE GENOMIC DNA]</scope>
    <source>
        <strain evidence="3 4">Co17</strain>
    </source>
</reference>
<evidence type="ECO:0000256" key="2">
    <source>
        <dbReference type="SAM" id="Phobius"/>
    </source>
</evidence>
<evidence type="ECO:0000313" key="4">
    <source>
        <dbReference type="Proteomes" id="UP000239814"/>
    </source>
</evidence>
<feature type="transmembrane region" description="Helical" evidence="2">
    <location>
        <begin position="33"/>
        <end position="56"/>
    </location>
</feature>
<name>A0A2S0KED5_9ACTN</name>
<feature type="compositionally biased region" description="Acidic residues" evidence="1">
    <location>
        <begin position="70"/>
        <end position="91"/>
    </location>
</feature>
<keyword evidence="2" id="KW-0812">Transmembrane</keyword>
<sequence length="143" mass="15265">MLTDPDWFLGGLLREVGAVAYLDRGYDLLNVPVLSFCAGAMIVLTLLCGATALTVSPLRWRITITRTDASDSDAQDPDTPDTVEDDTDDQDREVGDTAGSETDEDETDGSVDDEDHASDDQADEDETENAPPVTRSGDSPPSG</sequence>